<organism evidence="4 5">
    <name type="scientific">Actinacidiphila oryziradicis</name>
    <dbReference type="NCBI Taxonomy" id="2571141"/>
    <lineage>
        <taxon>Bacteria</taxon>
        <taxon>Bacillati</taxon>
        <taxon>Actinomycetota</taxon>
        <taxon>Actinomycetes</taxon>
        <taxon>Kitasatosporales</taxon>
        <taxon>Streptomycetaceae</taxon>
        <taxon>Actinacidiphila</taxon>
    </lineage>
</organism>
<evidence type="ECO:0000313" key="5">
    <source>
        <dbReference type="Proteomes" id="UP000305778"/>
    </source>
</evidence>
<keyword evidence="1 2" id="KW-0238">DNA-binding</keyword>
<dbReference type="Proteomes" id="UP000305778">
    <property type="component" value="Unassembled WGS sequence"/>
</dbReference>
<keyword evidence="5" id="KW-1185">Reference proteome</keyword>
<dbReference type="Gene3D" id="1.10.10.60">
    <property type="entry name" value="Homeodomain-like"/>
    <property type="match status" value="1"/>
</dbReference>
<protein>
    <submittedName>
        <fullName evidence="4">TetR/AcrR family transcriptional regulator</fullName>
    </submittedName>
</protein>
<accession>A0A4U0SVK8</accession>
<dbReference type="InterPro" id="IPR009057">
    <property type="entry name" value="Homeodomain-like_sf"/>
</dbReference>
<evidence type="ECO:0000313" key="4">
    <source>
        <dbReference type="EMBL" id="TKA12641.1"/>
    </source>
</evidence>
<dbReference type="AlphaFoldDB" id="A0A4U0SVK8"/>
<dbReference type="EMBL" id="SUMC01000003">
    <property type="protein sequence ID" value="TKA12641.1"/>
    <property type="molecule type" value="Genomic_DNA"/>
</dbReference>
<name>A0A4U0SVK8_9ACTN</name>
<evidence type="ECO:0000256" key="2">
    <source>
        <dbReference type="PROSITE-ProRule" id="PRU00335"/>
    </source>
</evidence>
<dbReference type="Gene3D" id="1.10.357.10">
    <property type="entry name" value="Tetracycline Repressor, domain 2"/>
    <property type="match status" value="1"/>
</dbReference>
<dbReference type="InterPro" id="IPR001647">
    <property type="entry name" value="HTH_TetR"/>
</dbReference>
<evidence type="ECO:0000259" key="3">
    <source>
        <dbReference type="PROSITE" id="PS50977"/>
    </source>
</evidence>
<reference evidence="4 5" key="1">
    <citation type="submission" date="2019-04" db="EMBL/GenBank/DDBJ databases">
        <title>Streptomyces oryziradicis sp. nov., a novel actinomycete isolated from rhizosphere soil of rice (Oryza sativa L.).</title>
        <authorList>
            <person name="Li C."/>
        </authorList>
    </citation>
    <scope>NUCLEOTIDE SEQUENCE [LARGE SCALE GENOMIC DNA]</scope>
    <source>
        <strain evidence="4 5">NEAU-C40</strain>
    </source>
</reference>
<feature type="domain" description="HTH tetR-type" evidence="3">
    <location>
        <begin position="62"/>
        <end position="122"/>
    </location>
</feature>
<proteinExistence type="predicted"/>
<dbReference type="GO" id="GO:0003677">
    <property type="term" value="F:DNA binding"/>
    <property type="evidence" value="ECO:0007669"/>
    <property type="project" value="UniProtKB-UniRule"/>
</dbReference>
<feature type="DNA-binding region" description="H-T-H motif" evidence="2">
    <location>
        <begin position="85"/>
        <end position="104"/>
    </location>
</feature>
<dbReference type="Pfam" id="PF00440">
    <property type="entry name" value="TetR_N"/>
    <property type="match status" value="1"/>
</dbReference>
<dbReference type="OrthoDB" id="5177743at2"/>
<dbReference type="SUPFAM" id="SSF46689">
    <property type="entry name" value="Homeodomain-like"/>
    <property type="match status" value="1"/>
</dbReference>
<sequence>MKRCRTSTLIIPLLPRAVRHHEPSGSRTVGPLRFHGVACPEPPRYTPSTAGNVLAMPDSPDLPERDRLLRLTADYVLEYGVAEMTLRRLGQAIGTNNRMLLYYFGSKEELISAALVEAGGRFPILARAFAILDEQDRPLAERIMAAWDAVAAAENLPFHRTFFEVLGLAAHRRGRFDAFLGSVGSDWRDQVAASLHGSGVPEPAASDLAQELVALWRGLQLDLITSGDRAATDRANAAAARSLAERALAAAVG</sequence>
<gene>
    <name evidence="4" type="ORF">FCI23_04440</name>
</gene>
<dbReference type="PROSITE" id="PS50977">
    <property type="entry name" value="HTH_TETR_2"/>
    <property type="match status" value="1"/>
</dbReference>
<comment type="caution">
    <text evidence="4">The sequence shown here is derived from an EMBL/GenBank/DDBJ whole genome shotgun (WGS) entry which is preliminary data.</text>
</comment>
<evidence type="ECO:0000256" key="1">
    <source>
        <dbReference type="ARBA" id="ARBA00023125"/>
    </source>
</evidence>